<reference evidence="1 2" key="1">
    <citation type="journal article" date="2019" name="Commun. Biol.">
        <title>The bagworm genome reveals a unique fibroin gene that provides high tensile strength.</title>
        <authorList>
            <person name="Kono N."/>
            <person name="Nakamura H."/>
            <person name="Ohtoshi R."/>
            <person name="Tomita M."/>
            <person name="Numata K."/>
            <person name="Arakawa K."/>
        </authorList>
    </citation>
    <scope>NUCLEOTIDE SEQUENCE [LARGE SCALE GENOMIC DNA]</scope>
</reference>
<comment type="caution">
    <text evidence="1">The sequence shown here is derived from an EMBL/GenBank/DDBJ whole genome shotgun (WGS) entry which is preliminary data.</text>
</comment>
<accession>A0A4C1WPP1</accession>
<dbReference type="EMBL" id="BGZK01000625">
    <property type="protein sequence ID" value="GBP53466.1"/>
    <property type="molecule type" value="Genomic_DNA"/>
</dbReference>
<dbReference type="AlphaFoldDB" id="A0A4C1WPP1"/>
<name>A0A4C1WPP1_EUMVA</name>
<evidence type="ECO:0000313" key="2">
    <source>
        <dbReference type="Proteomes" id="UP000299102"/>
    </source>
</evidence>
<gene>
    <name evidence="1" type="ORF">EVAR_17542_1</name>
</gene>
<dbReference type="Proteomes" id="UP000299102">
    <property type="component" value="Unassembled WGS sequence"/>
</dbReference>
<proteinExistence type="predicted"/>
<dbReference type="OrthoDB" id="416454at2759"/>
<sequence length="137" mass="16391">MGHIYNLQALEVPDHLIHITYSYISNRHFAFRHENTYYTKRLIRARILQGSTFFSPSVLRVWKRHTAPDDRRLTRVIHRRYYAVLSCKDQKTNSLHSQTTIDELGLWFRTWRLTTRSQQLFNLELPCPLVRSESNSS</sequence>
<organism evidence="1 2">
    <name type="scientific">Eumeta variegata</name>
    <name type="common">Bagworm moth</name>
    <name type="synonym">Eumeta japonica</name>
    <dbReference type="NCBI Taxonomy" id="151549"/>
    <lineage>
        <taxon>Eukaryota</taxon>
        <taxon>Metazoa</taxon>
        <taxon>Ecdysozoa</taxon>
        <taxon>Arthropoda</taxon>
        <taxon>Hexapoda</taxon>
        <taxon>Insecta</taxon>
        <taxon>Pterygota</taxon>
        <taxon>Neoptera</taxon>
        <taxon>Endopterygota</taxon>
        <taxon>Lepidoptera</taxon>
        <taxon>Glossata</taxon>
        <taxon>Ditrysia</taxon>
        <taxon>Tineoidea</taxon>
        <taxon>Psychidae</taxon>
        <taxon>Oiketicinae</taxon>
        <taxon>Eumeta</taxon>
    </lineage>
</organism>
<evidence type="ECO:0000313" key="1">
    <source>
        <dbReference type="EMBL" id="GBP53466.1"/>
    </source>
</evidence>
<keyword evidence="2" id="KW-1185">Reference proteome</keyword>
<protein>
    <submittedName>
        <fullName evidence="1">Uncharacterized protein</fullName>
    </submittedName>
</protein>